<dbReference type="Pfam" id="PF05699">
    <property type="entry name" value="Dimer_Tnp_hAT"/>
    <property type="match status" value="1"/>
</dbReference>
<keyword evidence="3" id="KW-1185">Reference proteome</keyword>
<sequence>MLEPWGPLQMFFTDLHYQHQKKYNATLVAQAYEMLHDPYCRLYYCFLDSVLQKFTQFNLLFQSECVVITSLHGQACELYKDILLMYMNRDYVMKRSLADVDPGEEREFLMLEQVYLGASVLKRTVENVAMYNDRARMKEFRLKCRSFLVTAAKQVKKRYDFGDPVLSRLSMLDPAYVVGHQGVREQSLVPLASCLPRIIEQDDLTLQKQDDEWRRLGMDNLPEEVTSMAQQKCMIKEKFPDKFWGTVKTVVDDKGIPKYECVAHFALAVLSLPHSNADCERCFSDINRMKSKDRNTLKTDTIRDVLLAKQCVHWKQNNCTTFTPSRAMLRNMNSKVLYPSTAIAGEEPQDVPDIYID</sequence>
<dbReference type="PANTHER" id="PTHR37162:SF1">
    <property type="entry name" value="BED-TYPE DOMAIN-CONTAINING PROTEIN"/>
    <property type="match status" value="1"/>
</dbReference>
<dbReference type="PANTHER" id="PTHR37162">
    <property type="entry name" value="HAT FAMILY DIMERISATION DOMAINCONTAINING PROTEIN-RELATED"/>
    <property type="match status" value="1"/>
</dbReference>
<name>A0AAE1Q2C2_9EUCA</name>
<evidence type="ECO:0000313" key="3">
    <source>
        <dbReference type="Proteomes" id="UP001292094"/>
    </source>
</evidence>
<dbReference type="AlphaFoldDB" id="A0AAE1Q2C2"/>
<accession>A0AAE1Q2C2</accession>
<dbReference type="GO" id="GO:0046983">
    <property type="term" value="F:protein dimerization activity"/>
    <property type="evidence" value="ECO:0007669"/>
    <property type="project" value="InterPro"/>
</dbReference>
<dbReference type="InterPro" id="IPR008906">
    <property type="entry name" value="HATC_C_dom"/>
</dbReference>
<gene>
    <name evidence="2" type="ORF">Pmani_010806</name>
</gene>
<dbReference type="InterPro" id="IPR012337">
    <property type="entry name" value="RNaseH-like_sf"/>
</dbReference>
<dbReference type="EMBL" id="JAWZYT010000858">
    <property type="protein sequence ID" value="KAK4318164.1"/>
    <property type="molecule type" value="Genomic_DNA"/>
</dbReference>
<evidence type="ECO:0000259" key="1">
    <source>
        <dbReference type="Pfam" id="PF05699"/>
    </source>
</evidence>
<proteinExistence type="predicted"/>
<feature type="domain" description="HAT C-terminal dimerisation" evidence="1">
    <location>
        <begin position="257"/>
        <end position="310"/>
    </location>
</feature>
<dbReference type="SUPFAM" id="SSF53098">
    <property type="entry name" value="Ribonuclease H-like"/>
    <property type="match status" value="1"/>
</dbReference>
<organism evidence="2 3">
    <name type="scientific">Petrolisthes manimaculis</name>
    <dbReference type="NCBI Taxonomy" id="1843537"/>
    <lineage>
        <taxon>Eukaryota</taxon>
        <taxon>Metazoa</taxon>
        <taxon>Ecdysozoa</taxon>
        <taxon>Arthropoda</taxon>
        <taxon>Crustacea</taxon>
        <taxon>Multicrustacea</taxon>
        <taxon>Malacostraca</taxon>
        <taxon>Eumalacostraca</taxon>
        <taxon>Eucarida</taxon>
        <taxon>Decapoda</taxon>
        <taxon>Pleocyemata</taxon>
        <taxon>Anomura</taxon>
        <taxon>Galatheoidea</taxon>
        <taxon>Porcellanidae</taxon>
        <taxon>Petrolisthes</taxon>
    </lineage>
</organism>
<comment type="caution">
    <text evidence="2">The sequence shown here is derived from an EMBL/GenBank/DDBJ whole genome shotgun (WGS) entry which is preliminary data.</text>
</comment>
<dbReference type="Proteomes" id="UP001292094">
    <property type="component" value="Unassembled WGS sequence"/>
</dbReference>
<reference evidence="2" key="1">
    <citation type="submission" date="2023-11" db="EMBL/GenBank/DDBJ databases">
        <title>Genome assemblies of two species of porcelain crab, Petrolisthes cinctipes and Petrolisthes manimaculis (Anomura: Porcellanidae).</title>
        <authorList>
            <person name="Angst P."/>
        </authorList>
    </citation>
    <scope>NUCLEOTIDE SEQUENCE</scope>
    <source>
        <strain evidence="2">PB745_02</strain>
        <tissue evidence="2">Gill</tissue>
    </source>
</reference>
<evidence type="ECO:0000313" key="2">
    <source>
        <dbReference type="EMBL" id="KAK4318164.1"/>
    </source>
</evidence>
<protein>
    <recommendedName>
        <fullName evidence="1">HAT C-terminal dimerisation domain-containing protein</fullName>
    </recommendedName>
</protein>